<proteinExistence type="predicted"/>
<accession>A0A540MA44</accession>
<evidence type="ECO:0000313" key="2">
    <source>
        <dbReference type="Proteomes" id="UP000315295"/>
    </source>
</evidence>
<protein>
    <submittedName>
        <fullName evidence="1">Uncharacterized protein</fullName>
    </submittedName>
</protein>
<name>A0A540MA44_MALBA</name>
<gene>
    <name evidence="1" type="ORF">C1H46_019121</name>
</gene>
<evidence type="ECO:0000313" key="1">
    <source>
        <dbReference type="EMBL" id="TQD95329.1"/>
    </source>
</evidence>
<reference evidence="1 2" key="1">
    <citation type="journal article" date="2019" name="G3 (Bethesda)">
        <title>Sequencing of a Wild Apple (Malus baccata) Genome Unravels the Differences Between Cultivated and Wild Apple Species Regarding Disease Resistance and Cold Tolerance.</title>
        <authorList>
            <person name="Chen X."/>
        </authorList>
    </citation>
    <scope>NUCLEOTIDE SEQUENCE [LARGE SCALE GENOMIC DNA]</scope>
    <source>
        <strain evidence="2">cv. Shandingzi</strain>
        <tissue evidence="1">Leaves</tissue>
    </source>
</reference>
<dbReference type="Proteomes" id="UP000315295">
    <property type="component" value="Unassembled WGS sequence"/>
</dbReference>
<sequence length="102" mass="11405">MTANASSFMFPWSPSPTHAHTHGMFSPRTEFSRNGLCNGVKNKQARPRWRSRGPTVPMVVGAVMMKLKWVFQLGDGAVLSRNGLGYFRCEVCADRHAKVYSC</sequence>
<dbReference type="EMBL" id="VIEB01000319">
    <property type="protein sequence ID" value="TQD95329.1"/>
    <property type="molecule type" value="Genomic_DNA"/>
</dbReference>
<keyword evidence="2" id="KW-1185">Reference proteome</keyword>
<dbReference type="AlphaFoldDB" id="A0A540MA44"/>
<comment type="caution">
    <text evidence="1">The sequence shown here is derived from an EMBL/GenBank/DDBJ whole genome shotgun (WGS) entry which is preliminary data.</text>
</comment>
<organism evidence="1 2">
    <name type="scientific">Malus baccata</name>
    <name type="common">Siberian crab apple</name>
    <name type="synonym">Pyrus baccata</name>
    <dbReference type="NCBI Taxonomy" id="106549"/>
    <lineage>
        <taxon>Eukaryota</taxon>
        <taxon>Viridiplantae</taxon>
        <taxon>Streptophyta</taxon>
        <taxon>Embryophyta</taxon>
        <taxon>Tracheophyta</taxon>
        <taxon>Spermatophyta</taxon>
        <taxon>Magnoliopsida</taxon>
        <taxon>eudicotyledons</taxon>
        <taxon>Gunneridae</taxon>
        <taxon>Pentapetalae</taxon>
        <taxon>rosids</taxon>
        <taxon>fabids</taxon>
        <taxon>Rosales</taxon>
        <taxon>Rosaceae</taxon>
        <taxon>Amygdaloideae</taxon>
        <taxon>Maleae</taxon>
        <taxon>Malus</taxon>
    </lineage>
</organism>